<reference evidence="4" key="1">
    <citation type="submission" date="2020-05" db="EMBL/GenBank/DDBJ databases">
        <authorList>
            <person name="Chiriac C."/>
            <person name="Salcher M."/>
            <person name="Ghai R."/>
            <person name="Kavagutti S V."/>
        </authorList>
    </citation>
    <scope>NUCLEOTIDE SEQUENCE</scope>
</reference>
<gene>
    <name evidence="3" type="ORF">UFOVP1275_14</name>
    <name evidence="4" type="ORF">UFOVP1401_16</name>
    <name evidence="1" type="ORF">UFOVP293_12</name>
    <name evidence="2" type="ORF">UFOVP884_12</name>
</gene>
<evidence type="ECO:0000313" key="3">
    <source>
        <dbReference type="EMBL" id="CAB4194983.1"/>
    </source>
</evidence>
<name>A0A6J5S7S1_9CAUD</name>
<evidence type="ECO:0000313" key="2">
    <source>
        <dbReference type="EMBL" id="CAB4168617.1"/>
    </source>
</evidence>
<organism evidence="4">
    <name type="scientific">uncultured Caudovirales phage</name>
    <dbReference type="NCBI Taxonomy" id="2100421"/>
    <lineage>
        <taxon>Viruses</taxon>
        <taxon>Duplodnaviria</taxon>
        <taxon>Heunggongvirae</taxon>
        <taxon>Uroviricota</taxon>
        <taxon>Caudoviricetes</taxon>
        <taxon>Peduoviridae</taxon>
        <taxon>Maltschvirus</taxon>
        <taxon>Maltschvirus maltsch</taxon>
    </lineage>
</organism>
<protein>
    <submittedName>
        <fullName evidence="4">Uncharacterized protein</fullName>
    </submittedName>
</protein>
<dbReference type="EMBL" id="LR797351">
    <property type="protein sequence ID" value="CAB4204695.1"/>
    <property type="molecule type" value="Genomic_DNA"/>
</dbReference>
<dbReference type="EMBL" id="LR797219">
    <property type="protein sequence ID" value="CAB4194983.1"/>
    <property type="molecule type" value="Genomic_DNA"/>
</dbReference>
<accession>A0A6J5S7S1</accession>
<dbReference type="EMBL" id="LR796828">
    <property type="protein sequence ID" value="CAB4168617.1"/>
    <property type="molecule type" value="Genomic_DNA"/>
</dbReference>
<evidence type="ECO:0000313" key="1">
    <source>
        <dbReference type="EMBL" id="CAB4135854.1"/>
    </source>
</evidence>
<proteinExistence type="predicted"/>
<sequence>MPTSTVLSNPVVTINSVDLTGNCSAVSPMIKATALSATSFGDTSTKFVAGLYDNEVSFDMYWSEAATSVYATIKSLIGTTFNVTWKATSAATSATNVLETLTGCYLEDISPQYKIGELATISITVKGGVYSSATT</sequence>
<dbReference type="EMBL" id="LR796306">
    <property type="protein sequence ID" value="CAB4135854.1"/>
    <property type="molecule type" value="Genomic_DNA"/>
</dbReference>
<evidence type="ECO:0000313" key="4">
    <source>
        <dbReference type="EMBL" id="CAB4204695.1"/>
    </source>
</evidence>